<name>A0ACB5UFQ5_9FIRM</name>
<reference evidence="1" key="1">
    <citation type="submission" date="2023-09" db="EMBL/GenBank/DDBJ databases">
        <title>Vallitalea sediminicola and Vallitalea maricola sp. nov., anaerobic bacteria isolated from marine sediment.</title>
        <authorList>
            <person name="Hirano S."/>
            <person name="Maeda A."/>
            <person name="Terahara T."/>
            <person name="Mori K."/>
            <person name="Hamada M."/>
            <person name="Matsumoto R."/>
            <person name="Kobayashi T."/>
        </authorList>
    </citation>
    <scope>NUCLEOTIDE SEQUENCE</scope>
    <source>
        <strain evidence="1">AN17-2</strain>
    </source>
</reference>
<proteinExistence type="predicted"/>
<sequence length="242" mass="27900">MKKILITIFAIGLAITSFIIAHNISNNKSESSYDDNSKILSQTDTKVTEKEIVNPYFFTNNISEQSYKGKFLFDDIIEQDVTLNINELANLKYGKLYELKLDSIEGINAERLNLGYFYVQEDTIYKIAPTEQNLDMLKANEELPKDSVIVCQDTEIEDSLDDNEQGFHHYLDVNGDERESHSYNNQVSTGYYESFTWKKDIGLTNYRSGYGAENDSIQLQLVTYTKIHITKLSSYHYNITKK</sequence>
<evidence type="ECO:0000313" key="2">
    <source>
        <dbReference type="Proteomes" id="UP001374599"/>
    </source>
</evidence>
<keyword evidence="2" id="KW-1185">Reference proteome</keyword>
<organism evidence="1 2">
    <name type="scientific">Vallitalea maricola</name>
    <dbReference type="NCBI Taxonomy" id="3074433"/>
    <lineage>
        <taxon>Bacteria</taxon>
        <taxon>Bacillati</taxon>
        <taxon>Bacillota</taxon>
        <taxon>Clostridia</taxon>
        <taxon>Lachnospirales</taxon>
        <taxon>Vallitaleaceae</taxon>
        <taxon>Vallitalea</taxon>
    </lineage>
</organism>
<evidence type="ECO:0000313" key="1">
    <source>
        <dbReference type="EMBL" id="GMQ61682.1"/>
    </source>
</evidence>
<comment type="caution">
    <text evidence="1">The sequence shown here is derived from an EMBL/GenBank/DDBJ whole genome shotgun (WGS) entry which is preliminary data.</text>
</comment>
<protein>
    <submittedName>
        <fullName evidence="1">Uncharacterized protein</fullName>
    </submittedName>
</protein>
<gene>
    <name evidence="1" type="ORF">AN2V17_09110</name>
</gene>
<dbReference type="EMBL" id="BTPU01000012">
    <property type="protein sequence ID" value="GMQ61682.1"/>
    <property type="molecule type" value="Genomic_DNA"/>
</dbReference>
<accession>A0ACB5UFQ5</accession>
<dbReference type="Proteomes" id="UP001374599">
    <property type="component" value="Unassembled WGS sequence"/>
</dbReference>